<evidence type="ECO:0000313" key="4">
    <source>
        <dbReference type="Proteomes" id="UP000534286"/>
    </source>
</evidence>
<dbReference type="Gene3D" id="3.20.20.30">
    <property type="entry name" value="Luciferase-like domain"/>
    <property type="match status" value="1"/>
</dbReference>
<gene>
    <name evidence="3" type="ORF">FHR32_008489</name>
</gene>
<sequence>MAEHHNMPAVASSATAVPVGQVAAVTSRVHIGSGGIMLPNHPPLVVVAEQFGTLATLHPGRIDLGVGRAPGTDPWTARALRRAPSAASDFPDQRAPIPTPPGRGRRIGIGESPREDRGKQASGRRPLRDRGVDLPPGGREVHAIGRPASRT</sequence>
<feature type="domain" description="Luciferase-like" evidence="2">
    <location>
        <begin position="1"/>
        <end position="71"/>
    </location>
</feature>
<dbReference type="EMBL" id="JACHJU010000007">
    <property type="protein sequence ID" value="MBB4944086.1"/>
    <property type="molecule type" value="Genomic_DNA"/>
</dbReference>
<dbReference type="InterPro" id="IPR036661">
    <property type="entry name" value="Luciferase-like_sf"/>
</dbReference>
<accession>A0A7W7WEF6</accession>
<evidence type="ECO:0000259" key="2">
    <source>
        <dbReference type="Pfam" id="PF00296"/>
    </source>
</evidence>
<keyword evidence="4" id="KW-1185">Reference proteome</keyword>
<dbReference type="RefSeq" id="WP_184759973.1">
    <property type="nucleotide sequence ID" value="NZ_BAABEK010000057.1"/>
</dbReference>
<dbReference type="InterPro" id="IPR011251">
    <property type="entry name" value="Luciferase-like_dom"/>
</dbReference>
<dbReference type="PANTHER" id="PTHR30137:SF6">
    <property type="entry name" value="LUCIFERASE-LIKE MONOOXYGENASE"/>
    <property type="match status" value="1"/>
</dbReference>
<dbReference type="PANTHER" id="PTHR30137">
    <property type="entry name" value="LUCIFERASE-LIKE MONOOXYGENASE"/>
    <property type="match status" value="1"/>
</dbReference>
<feature type="region of interest" description="Disordered" evidence="1">
    <location>
        <begin position="64"/>
        <end position="151"/>
    </location>
</feature>
<evidence type="ECO:0000256" key="1">
    <source>
        <dbReference type="SAM" id="MobiDB-lite"/>
    </source>
</evidence>
<dbReference type="InterPro" id="IPR050766">
    <property type="entry name" value="Bact_Lucif_Oxidored"/>
</dbReference>
<proteinExistence type="predicted"/>
<organism evidence="3 4">
    <name type="scientific">Streptosporangium album</name>
    <dbReference type="NCBI Taxonomy" id="47479"/>
    <lineage>
        <taxon>Bacteria</taxon>
        <taxon>Bacillati</taxon>
        <taxon>Actinomycetota</taxon>
        <taxon>Actinomycetes</taxon>
        <taxon>Streptosporangiales</taxon>
        <taxon>Streptosporangiaceae</taxon>
        <taxon>Streptosporangium</taxon>
    </lineage>
</organism>
<protein>
    <recommendedName>
        <fullName evidence="2">Luciferase-like domain-containing protein</fullName>
    </recommendedName>
</protein>
<comment type="caution">
    <text evidence="3">The sequence shown here is derived from an EMBL/GenBank/DDBJ whole genome shotgun (WGS) entry which is preliminary data.</text>
</comment>
<dbReference type="AlphaFoldDB" id="A0A7W7WEF6"/>
<reference evidence="3 4" key="1">
    <citation type="submission" date="2020-08" db="EMBL/GenBank/DDBJ databases">
        <title>Sequencing the genomes of 1000 actinobacteria strains.</title>
        <authorList>
            <person name="Klenk H.-P."/>
        </authorList>
    </citation>
    <scope>NUCLEOTIDE SEQUENCE [LARGE SCALE GENOMIC DNA]</scope>
    <source>
        <strain evidence="3 4">DSM 43023</strain>
    </source>
</reference>
<dbReference type="Pfam" id="PF00296">
    <property type="entry name" value="Bac_luciferase"/>
    <property type="match status" value="1"/>
</dbReference>
<dbReference type="Proteomes" id="UP000534286">
    <property type="component" value="Unassembled WGS sequence"/>
</dbReference>
<evidence type="ECO:0000313" key="3">
    <source>
        <dbReference type="EMBL" id="MBB4944086.1"/>
    </source>
</evidence>
<name>A0A7W7WEF6_9ACTN</name>
<dbReference type="GO" id="GO:0005829">
    <property type="term" value="C:cytosol"/>
    <property type="evidence" value="ECO:0007669"/>
    <property type="project" value="TreeGrafter"/>
</dbReference>
<dbReference type="SUPFAM" id="SSF51679">
    <property type="entry name" value="Bacterial luciferase-like"/>
    <property type="match status" value="1"/>
</dbReference>
<dbReference type="GO" id="GO:0016705">
    <property type="term" value="F:oxidoreductase activity, acting on paired donors, with incorporation or reduction of molecular oxygen"/>
    <property type="evidence" value="ECO:0007669"/>
    <property type="project" value="InterPro"/>
</dbReference>